<sequence>MCTTDPFDPKDRAQPLTASSVSSQSHQFWQHSVEQQQARPAADARKHARLSRPFKSARCLFPEARSKAVTLAWLEELEQQTTEKASEQQQLS</sequence>
<reference evidence="3 4" key="1">
    <citation type="submission" date="2016-10" db="EMBL/GenBank/DDBJ databases">
        <authorList>
            <person name="Cai Z."/>
        </authorList>
    </citation>
    <scope>NUCLEOTIDE SEQUENCE [LARGE SCALE GENOMIC DNA]</scope>
</reference>
<organism evidence="3 4">
    <name type="scientific">Tetradesmus obliquus</name>
    <name type="common">Green alga</name>
    <name type="synonym">Acutodesmus obliquus</name>
    <dbReference type="NCBI Taxonomy" id="3088"/>
    <lineage>
        <taxon>Eukaryota</taxon>
        <taxon>Viridiplantae</taxon>
        <taxon>Chlorophyta</taxon>
        <taxon>core chlorophytes</taxon>
        <taxon>Chlorophyceae</taxon>
        <taxon>CS clade</taxon>
        <taxon>Sphaeropleales</taxon>
        <taxon>Scenedesmaceae</taxon>
        <taxon>Tetradesmus</taxon>
    </lineage>
</organism>
<dbReference type="Proteomes" id="UP000256970">
    <property type="component" value="Unassembled WGS sequence"/>
</dbReference>
<feature type="region of interest" description="Disordered" evidence="1">
    <location>
        <begin position="1"/>
        <end position="49"/>
    </location>
</feature>
<dbReference type="EMBL" id="FNXT01000951">
    <property type="protein sequence ID" value="SZX69755.1"/>
    <property type="molecule type" value="Genomic_DNA"/>
</dbReference>
<evidence type="ECO:0000256" key="1">
    <source>
        <dbReference type="SAM" id="MobiDB-lite"/>
    </source>
</evidence>
<feature type="compositionally biased region" description="Polar residues" evidence="1">
    <location>
        <begin position="16"/>
        <end position="38"/>
    </location>
</feature>
<protein>
    <submittedName>
        <fullName evidence="3">Uncharacterized protein</fullName>
    </submittedName>
</protein>
<name>A0A383WJ05_TETOB</name>
<evidence type="ECO:0000313" key="4">
    <source>
        <dbReference type="Proteomes" id="UP000256970"/>
    </source>
</evidence>
<accession>A0A383WJ05</accession>
<evidence type="ECO:0000313" key="2">
    <source>
        <dbReference type="EMBL" id="SZX69755.1"/>
    </source>
</evidence>
<dbReference type="AlphaFoldDB" id="A0A383WJ05"/>
<keyword evidence="4" id="KW-1185">Reference proteome</keyword>
<dbReference type="EMBL" id="FNXT01001273">
    <property type="protein sequence ID" value="SZX77094.1"/>
    <property type="molecule type" value="Genomic_DNA"/>
</dbReference>
<proteinExistence type="predicted"/>
<gene>
    <name evidence="2" type="ORF">BQ4739_LOCUS10035</name>
    <name evidence="3" type="ORF">BQ4739_LOCUS17443</name>
</gene>
<evidence type="ECO:0000313" key="3">
    <source>
        <dbReference type="EMBL" id="SZX77094.1"/>
    </source>
</evidence>